<sequence>MVRIHHSITTGEYLIARGLKGQECLFMCGSNPHHINSSGNAYQCS</sequence>
<reference evidence="1" key="1">
    <citation type="journal article" date="2021" name="Proc. Natl. Acad. Sci. U.S.A.">
        <title>A Catalog of Tens of Thousands of Viruses from Human Metagenomes Reveals Hidden Associations with Chronic Diseases.</title>
        <authorList>
            <person name="Tisza M.J."/>
            <person name="Buck C.B."/>
        </authorList>
    </citation>
    <scope>NUCLEOTIDE SEQUENCE</scope>
    <source>
        <strain evidence="1">CtPNe1</strain>
    </source>
</reference>
<proteinExistence type="predicted"/>
<organism evidence="1">
    <name type="scientific">Bacteriophage sp</name>
    <dbReference type="NCBI Taxonomy" id="38018"/>
    <lineage>
        <taxon>Viruses</taxon>
    </lineage>
</organism>
<evidence type="ECO:0000313" key="1">
    <source>
        <dbReference type="EMBL" id="DAD56934.1"/>
    </source>
</evidence>
<accession>A0A8D9PGQ8</accession>
<protein>
    <submittedName>
        <fullName evidence="1">Uncharacterized protein</fullName>
    </submittedName>
</protein>
<dbReference type="EMBL" id="BK029947">
    <property type="protein sequence ID" value="DAD56934.1"/>
    <property type="molecule type" value="Genomic_DNA"/>
</dbReference>
<name>A0A8D9PGQ8_9VIRU</name>